<comment type="caution">
    <text evidence="2">The sequence shown here is derived from an EMBL/GenBank/DDBJ whole genome shotgun (WGS) entry which is preliminary data.</text>
</comment>
<dbReference type="RefSeq" id="WP_175027545.1">
    <property type="nucleotide sequence ID" value="NZ_JAIZTC010000008.1"/>
</dbReference>
<proteinExistence type="predicted"/>
<dbReference type="Pfam" id="PF10145">
    <property type="entry name" value="PhageMin_Tail"/>
    <property type="match status" value="1"/>
</dbReference>
<organism evidence="2 3">
    <name type="scientific">Burkholderia cenocepacia</name>
    <dbReference type="NCBI Taxonomy" id="95486"/>
    <lineage>
        <taxon>Bacteria</taxon>
        <taxon>Pseudomonadati</taxon>
        <taxon>Pseudomonadota</taxon>
        <taxon>Betaproteobacteria</taxon>
        <taxon>Burkholderiales</taxon>
        <taxon>Burkholderiaceae</taxon>
        <taxon>Burkholderia</taxon>
        <taxon>Burkholderia cepacia complex</taxon>
    </lineage>
</organism>
<evidence type="ECO:0000313" key="3">
    <source>
        <dbReference type="Proteomes" id="UP001199070"/>
    </source>
</evidence>
<name>A0AAW4TMB9_9BURK</name>
<dbReference type="AlphaFoldDB" id="A0AAW4TMB9"/>
<protein>
    <submittedName>
        <fullName evidence="2">Phage tail tape measure protein</fullName>
    </submittedName>
</protein>
<evidence type="ECO:0000259" key="1">
    <source>
        <dbReference type="Pfam" id="PF10145"/>
    </source>
</evidence>
<dbReference type="Proteomes" id="UP001199070">
    <property type="component" value="Unassembled WGS sequence"/>
</dbReference>
<reference evidence="2" key="1">
    <citation type="submission" date="2023-08" db="EMBL/GenBank/DDBJ databases">
        <title>A collection of bacterial strains from the Burkholderia cepacia Research Laboratory and Repository.</title>
        <authorList>
            <person name="Lipuma J."/>
            <person name="Spilker T."/>
        </authorList>
    </citation>
    <scope>NUCLEOTIDE SEQUENCE</scope>
    <source>
        <strain evidence="2">AU0862</strain>
    </source>
</reference>
<dbReference type="EMBL" id="JAIZTC010000008">
    <property type="protein sequence ID" value="MCA8382583.1"/>
    <property type="molecule type" value="Genomic_DNA"/>
</dbReference>
<evidence type="ECO:0000313" key="2">
    <source>
        <dbReference type="EMBL" id="MCA8382583.1"/>
    </source>
</evidence>
<gene>
    <name evidence="2" type="ORF">LGN22_27125</name>
</gene>
<sequence length="816" mass="84736">MAKDLALGIVIGGAVSATFGKAITDTSSKIDAMKKRANDSRLWQRQIGETMRLQDEFRRLHSAGDSAADGIRRKLDSNLKSLRDAGIEVGRLDRAYAQLGRTARGLDLKVAGRERLAAGQEAGRGVIGDAMKLTAAVAVPATISANYQAIIRDIAIKAGIARTQEEAAMGARIRRDAGANGIGRNELADAVNQMVAGGMDLDRALNFAPLVAKFSIGQGATTVETAKMIQALQQNAEIVDPKQMSKALESIAYLGKEGSFESVDMARWFPVLLAEMKKIGITGQDSVTQLGAMLQVQMKTAGSSDEAANNLKNWFSKIGSGETERNYAKAGVDYQAKMREAIGKGWSTLEASFVLARAYIERVDPAKAKQLAAAAKQFNSEMDPAKRQTQMAAFAETMKTGDLFNDMQVKAALTAYMQNAELYSNLKRNAQQASGEIQKDLEARRETSKQIWSEVGQRWDDAMRSIGDALRPITDRVGEAAKGAGSGIQSAADSAPKATAAVVGIAGTVLAVRGAKALWSIGRGMFDIARGTLLARGGRGAAGRAGGAGAAGGAVGRALDAIGGAASAAGGVQRVFVVNMPGGGVGGGGLGDLMGGGRAGRAARRAAARAGRLGRIGRVVNAGRALFGRVAPWAGKLAVAGTVLKFGLAAREAYAVASSTDTNERKASRFAGIAGSLAGGVIGAKVGATIGALGGPIGSAVVGVIGGALGTFVGDKALSAIASKFLSRKPDEVPANAEAVAKAAKAAESPAADSRFGPRIDQKNTFAPVFHVKIEASDADMTNKFLAQVSPLLTRALDEHQRKANSRTAMFDAPHM</sequence>
<feature type="domain" description="Phage tail tape measure protein" evidence="1">
    <location>
        <begin position="183"/>
        <end position="337"/>
    </location>
</feature>
<accession>A0AAW4TMB9</accession>
<dbReference type="InterPro" id="IPR010090">
    <property type="entry name" value="Phage_tape_meas"/>
</dbReference>